<gene>
    <name evidence="1" type="ORF">MGWOODY_XGa2117</name>
</gene>
<reference evidence="1" key="1">
    <citation type="submission" date="2015-10" db="EMBL/GenBank/DDBJ databases">
        <authorList>
            <person name="Gilbert D.G."/>
        </authorList>
    </citation>
    <scope>NUCLEOTIDE SEQUENCE</scope>
</reference>
<dbReference type="EMBL" id="CZRL01000120">
    <property type="protein sequence ID" value="CUS55049.1"/>
    <property type="molecule type" value="Genomic_DNA"/>
</dbReference>
<accession>A0A160TYU6</accession>
<evidence type="ECO:0000313" key="1">
    <source>
        <dbReference type="EMBL" id="CUS55049.1"/>
    </source>
</evidence>
<organism evidence="1">
    <name type="scientific">hydrothermal vent metagenome</name>
    <dbReference type="NCBI Taxonomy" id="652676"/>
    <lineage>
        <taxon>unclassified sequences</taxon>
        <taxon>metagenomes</taxon>
        <taxon>ecological metagenomes</taxon>
    </lineage>
</organism>
<name>A0A160TYU6_9ZZZZ</name>
<dbReference type="AlphaFoldDB" id="A0A160TYU6"/>
<sequence>MLFGRHNAVVAKRGNQESIKPLSCWRCDLGQTLIRWINEVGERVLWA</sequence>
<protein>
    <submittedName>
        <fullName evidence="1">Uncharacterized protein</fullName>
    </submittedName>
</protein>
<proteinExistence type="predicted"/>